<dbReference type="InterPro" id="IPR003477">
    <property type="entry name" value="PemK-like"/>
</dbReference>
<sequence>MVGGLCRGAVVWAESDPTHGREQAGRRPALVVAGDLYLEQADTLAIVVPTTTIRRGWPNHVLLRGPELVLRRPTYAMTEQPRTISRERIVDVAGVVDARTMAEVDMWLRDFLSLG</sequence>
<keyword evidence="3" id="KW-0378">Hydrolase</keyword>
<dbReference type="Gene3D" id="2.30.30.110">
    <property type="match status" value="1"/>
</dbReference>
<dbReference type="InterPro" id="IPR011067">
    <property type="entry name" value="Plasmid_toxin/cell-grow_inhib"/>
</dbReference>
<dbReference type="AlphaFoldDB" id="A0A179B292"/>
<dbReference type="PIRSF" id="PIRSF033490">
    <property type="entry name" value="MazF"/>
    <property type="match status" value="1"/>
</dbReference>
<evidence type="ECO:0000313" key="4">
    <source>
        <dbReference type="EMBL" id="OAP85836.1"/>
    </source>
</evidence>
<gene>
    <name evidence="4" type="ORF">A4H34_01175</name>
</gene>
<keyword evidence="3" id="KW-0255">Endonuclease</keyword>
<dbReference type="PANTHER" id="PTHR33988">
    <property type="entry name" value="ENDORIBONUCLEASE MAZF-RELATED"/>
    <property type="match status" value="1"/>
</dbReference>
<dbReference type="GO" id="GO:0004521">
    <property type="term" value="F:RNA endonuclease activity"/>
    <property type="evidence" value="ECO:0007669"/>
    <property type="project" value="TreeGrafter"/>
</dbReference>
<dbReference type="EC" id="3.1.-.-" evidence="3"/>
<comment type="function">
    <text evidence="3">Toxic component of a type II toxin-antitoxin (TA) system.</text>
</comment>
<reference evidence="4 5" key="1">
    <citation type="submission" date="2016-04" db="EMBL/GenBank/DDBJ databases">
        <title>Peptidophaga gingivicola gen. nov., sp. nov., isolated from human subgingival plaque.</title>
        <authorList>
            <person name="Beall C.J."/>
            <person name="Mokrzan E.M."/>
            <person name="Griffen A.L."/>
            <person name="Leys E.J."/>
        </authorList>
    </citation>
    <scope>NUCLEOTIDE SEQUENCE [LARGE SCALE GENOMIC DNA]</scope>
    <source>
        <strain evidence="4 5">BA112</strain>
    </source>
</reference>
<evidence type="ECO:0000313" key="5">
    <source>
        <dbReference type="Proteomes" id="UP000078368"/>
    </source>
</evidence>
<dbReference type="SUPFAM" id="SSF50118">
    <property type="entry name" value="Cell growth inhibitor/plasmid maintenance toxic component"/>
    <property type="match status" value="1"/>
</dbReference>
<comment type="caution">
    <text evidence="4">The sequence shown here is derived from an EMBL/GenBank/DDBJ whole genome shotgun (WGS) entry which is preliminary data.</text>
</comment>
<proteinExistence type="inferred from homology"/>
<organism evidence="4 5">
    <name type="scientific">Peptidiphaga gingivicola</name>
    <dbReference type="NCBI Taxonomy" id="2741497"/>
    <lineage>
        <taxon>Bacteria</taxon>
        <taxon>Bacillati</taxon>
        <taxon>Actinomycetota</taxon>
        <taxon>Actinomycetes</taxon>
        <taxon>Actinomycetales</taxon>
        <taxon>Actinomycetaceae</taxon>
        <taxon>Peptidiphaga</taxon>
    </lineage>
</organism>
<evidence type="ECO:0000256" key="3">
    <source>
        <dbReference type="PIRNR" id="PIRNR033490"/>
    </source>
</evidence>
<dbReference type="GO" id="GO:0003677">
    <property type="term" value="F:DNA binding"/>
    <property type="evidence" value="ECO:0007669"/>
    <property type="project" value="InterPro"/>
</dbReference>
<dbReference type="GO" id="GO:0016075">
    <property type="term" value="P:rRNA catabolic process"/>
    <property type="evidence" value="ECO:0007669"/>
    <property type="project" value="TreeGrafter"/>
</dbReference>
<keyword evidence="2" id="KW-1277">Toxin-antitoxin system</keyword>
<keyword evidence="3" id="KW-0540">Nuclease</keyword>
<dbReference type="GO" id="GO:0006402">
    <property type="term" value="P:mRNA catabolic process"/>
    <property type="evidence" value="ECO:0007669"/>
    <property type="project" value="TreeGrafter"/>
</dbReference>
<name>A0A179B292_9ACTO</name>
<dbReference type="OrthoDB" id="9808744at2"/>
<evidence type="ECO:0000256" key="2">
    <source>
        <dbReference type="ARBA" id="ARBA00022649"/>
    </source>
</evidence>
<evidence type="ECO:0000256" key="1">
    <source>
        <dbReference type="ARBA" id="ARBA00007521"/>
    </source>
</evidence>
<keyword evidence="5" id="KW-1185">Reference proteome</keyword>
<accession>A0A179B292</accession>
<dbReference type="Proteomes" id="UP000078368">
    <property type="component" value="Unassembled WGS sequence"/>
</dbReference>
<dbReference type="GO" id="GO:0016787">
    <property type="term" value="F:hydrolase activity"/>
    <property type="evidence" value="ECO:0007669"/>
    <property type="project" value="UniProtKB-KW"/>
</dbReference>
<dbReference type="Pfam" id="PF02452">
    <property type="entry name" value="PemK_toxin"/>
    <property type="match status" value="1"/>
</dbReference>
<comment type="similarity">
    <text evidence="1 3">Belongs to the PemK/MazF family.</text>
</comment>
<protein>
    <recommendedName>
        <fullName evidence="3">mRNA interferase</fullName>
        <ecNumber evidence="3">3.1.-.-</ecNumber>
    </recommendedName>
</protein>
<dbReference type="EMBL" id="LVZK01000001">
    <property type="protein sequence ID" value="OAP85836.1"/>
    <property type="molecule type" value="Genomic_DNA"/>
</dbReference>